<feature type="transmembrane region" description="Helical" evidence="7">
    <location>
        <begin position="426"/>
        <end position="448"/>
    </location>
</feature>
<feature type="transmembrane region" description="Helical" evidence="7">
    <location>
        <begin position="331"/>
        <end position="350"/>
    </location>
</feature>
<proteinExistence type="predicted"/>
<organism evidence="9 10">
    <name type="scientific">Saccharopolyspora erythraea</name>
    <name type="common">Streptomyces erythraeus</name>
    <dbReference type="NCBI Taxonomy" id="1836"/>
    <lineage>
        <taxon>Bacteria</taxon>
        <taxon>Bacillati</taxon>
        <taxon>Actinomycetota</taxon>
        <taxon>Actinomycetes</taxon>
        <taxon>Pseudonocardiales</taxon>
        <taxon>Pseudonocardiaceae</taxon>
        <taxon>Saccharopolyspora</taxon>
    </lineage>
</organism>
<comment type="subcellular location">
    <subcellularLocation>
        <location evidence="1">Cell membrane</location>
        <topology evidence="1">Multi-pass membrane protein</topology>
    </subcellularLocation>
</comment>
<feature type="transmembrane region" description="Helical" evidence="7">
    <location>
        <begin position="139"/>
        <end position="160"/>
    </location>
</feature>
<evidence type="ECO:0000313" key="9">
    <source>
        <dbReference type="EMBL" id="GAA0542679.1"/>
    </source>
</evidence>
<dbReference type="Gene3D" id="1.20.1250.20">
    <property type="entry name" value="MFS general substrate transporter like domains"/>
    <property type="match status" value="2"/>
</dbReference>
<protein>
    <submittedName>
        <fullName evidence="9">MFS transporter</fullName>
    </submittedName>
</protein>
<keyword evidence="5 7" id="KW-1133">Transmembrane helix</keyword>
<sequence>MTALGEPASWEHTVIRPKRVTGVNSPFAAVPLLGRRVRAPSRLCDSADVSSDQTPESGRTADVRTVLVSSVIGTTVEWYDFFLYSTAAGLVFDELFFPSDDPYIGTMLAFVTFFVGFVARPLGGVLFGHIGDRIGRKRTLVSTMVLMGLATAAMGLLPTYQQVGMLAPALLVLLRLLQGLAIGGEWAGAVLMAVEYAPPGRRARYGAWPQVGLALGLGLGTGLFALLGNSLDEQQFLDYGWRIAFGLSIVLVFVGLAIRLRVSETPAFRRMRALEGAARVPILELFREPVRRRNTLLGLLSRWAEGAAFNTWAVFFISYSTSTLGMARNDVLVAIMAASITLAVLIPVFGAVADRWTPRRTYALGAAVYGVLVYPAFLAFQSRDPLLAGLVVVLLLGVVHAVIYAPQGTFYAQLTPVRLRYTGMSFVYQFSGIYASGLTPLIVTALLAAGGGSPWLACGYLLLTGVIGAVAALAIRERDLFATAETAPDATSRESVHA</sequence>
<keyword evidence="4 7" id="KW-0812">Transmembrane</keyword>
<evidence type="ECO:0000313" key="10">
    <source>
        <dbReference type="Proteomes" id="UP001500729"/>
    </source>
</evidence>
<dbReference type="PROSITE" id="PS50850">
    <property type="entry name" value="MFS"/>
    <property type="match status" value="1"/>
</dbReference>
<dbReference type="Proteomes" id="UP001500729">
    <property type="component" value="Unassembled WGS sequence"/>
</dbReference>
<dbReference type="EMBL" id="BAAAGS010000035">
    <property type="protein sequence ID" value="GAA0542679.1"/>
    <property type="molecule type" value="Genomic_DNA"/>
</dbReference>
<keyword evidence="6 7" id="KW-0472">Membrane</keyword>
<reference evidence="10" key="1">
    <citation type="journal article" date="2019" name="Int. J. Syst. Evol. Microbiol.">
        <title>The Global Catalogue of Microorganisms (GCM) 10K type strain sequencing project: providing services to taxonomists for standard genome sequencing and annotation.</title>
        <authorList>
            <consortium name="The Broad Institute Genomics Platform"/>
            <consortium name="The Broad Institute Genome Sequencing Center for Infectious Disease"/>
            <person name="Wu L."/>
            <person name="Ma J."/>
        </authorList>
    </citation>
    <scope>NUCLEOTIDE SEQUENCE [LARGE SCALE GENOMIC DNA]</scope>
    <source>
        <strain evidence="10">JCM 10303</strain>
    </source>
</reference>
<feature type="transmembrane region" description="Helical" evidence="7">
    <location>
        <begin position="362"/>
        <end position="380"/>
    </location>
</feature>
<evidence type="ECO:0000256" key="1">
    <source>
        <dbReference type="ARBA" id="ARBA00004651"/>
    </source>
</evidence>
<feature type="domain" description="Major facilitator superfamily (MFS) profile" evidence="8">
    <location>
        <begin position="66"/>
        <end position="480"/>
    </location>
</feature>
<feature type="transmembrane region" description="Helical" evidence="7">
    <location>
        <begin position="206"/>
        <end position="227"/>
    </location>
</feature>
<evidence type="ECO:0000256" key="3">
    <source>
        <dbReference type="ARBA" id="ARBA00022475"/>
    </source>
</evidence>
<feature type="transmembrane region" description="Helical" evidence="7">
    <location>
        <begin position="103"/>
        <end position="127"/>
    </location>
</feature>
<dbReference type="PANTHER" id="PTHR43045:SF1">
    <property type="entry name" value="SHIKIMATE TRANSPORTER"/>
    <property type="match status" value="1"/>
</dbReference>
<evidence type="ECO:0000256" key="7">
    <source>
        <dbReference type="SAM" id="Phobius"/>
    </source>
</evidence>
<keyword evidence="2" id="KW-0813">Transport</keyword>
<dbReference type="InterPro" id="IPR005828">
    <property type="entry name" value="MFS_sugar_transport-like"/>
</dbReference>
<dbReference type="CDD" id="cd17369">
    <property type="entry name" value="MFS_ShiA_like"/>
    <property type="match status" value="1"/>
</dbReference>
<accession>A0ABP3NGV5</accession>
<feature type="transmembrane region" description="Helical" evidence="7">
    <location>
        <begin position="172"/>
        <end position="194"/>
    </location>
</feature>
<keyword evidence="3" id="KW-1003">Cell membrane</keyword>
<dbReference type="PANTHER" id="PTHR43045">
    <property type="entry name" value="SHIKIMATE TRANSPORTER"/>
    <property type="match status" value="1"/>
</dbReference>
<evidence type="ECO:0000256" key="2">
    <source>
        <dbReference type="ARBA" id="ARBA00022448"/>
    </source>
</evidence>
<name>A0ABP3NGV5_SACER</name>
<feature type="transmembrane region" description="Helical" evidence="7">
    <location>
        <begin position="239"/>
        <end position="262"/>
    </location>
</feature>
<evidence type="ECO:0000256" key="6">
    <source>
        <dbReference type="ARBA" id="ARBA00023136"/>
    </source>
</evidence>
<evidence type="ECO:0000256" key="5">
    <source>
        <dbReference type="ARBA" id="ARBA00022989"/>
    </source>
</evidence>
<dbReference type="InterPro" id="IPR020846">
    <property type="entry name" value="MFS_dom"/>
</dbReference>
<keyword evidence="10" id="KW-1185">Reference proteome</keyword>
<feature type="transmembrane region" description="Helical" evidence="7">
    <location>
        <begin position="296"/>
        <end position="319"/>
    </location>
</feature>
<comment type="caution">
    <text evidence="9">The sequence shown here is derived from an EMBL/GenBank/DDBJ whole genome shotgun (WGS) entry which is preliminary data.</text>
</comment>
<feature type="transmembrane region" description="Helical" evidence="7">
    <location>
        <begin position="454"/>
        <end position="475"/>
    </location>
</feature>
<evidence type="ECO:0000256" key="4">
    <source>
        <dbReference type="ARBA" id="ARBA00022692"/>
    </source>
</evidence>
<evidence type="ECO:0000259" key="8">
    <source>
        <dbReference type="PROSITE" id="PS50850"/>
    </source>
</evidence>
<feature type="transmembrane region" description="Helical" evidence="7">
    <location>
        <begin position="386"/>
        <end position="405"/>
    </location>
</feature>
<dbReference type="SUPFAM" id="SSF103473">
    <property type="entry name" value="MFS general substrate transporter"/>
    <property type="match status" value="1"/>
</dbReference>
<gene>
    <name evidence="9" type="ORF">GCM10009533_47090</name>
</gene>
<dbReference type="Pfam" id="PF00083">
    <property type="entry name" value="Sugar_tr"/>
    <property type="match status" value="1"/>
</dbReference>
<dbReference type="InterPro" id="IPR036259">
    <property type="entry name" value="MFS_trans_sf"/>
</dbReference>